<feature type="transmembrane region" description="Helical" evidence="1">
    <location>
        <begin position="20"/>
        <end position="41"/>
    </location>
</feature>
<accession>A0ABS7P8Q4</accession>
<feature type="transmembrane region" description="Helical" evidence="1">
    <location>
        <begin position="61"/>
        <end position="86"/>
    </location>
</feature>
<keyword evidence="3" id="KW-1185">Reference proteome</keyword>
<dbReference type="RefSeq" id="WP_222823275.1">
    <property type="nucleotide sequence ID" value="NZ_JAHWXP010000001.1"/>
</dbReference>
<keyword evidence="1" id="KW-0472">Membrane</keyword>
<reference evidence="2 3" key="1">
    <citation type="submission" date="2021-07" db="EMBL/GenBank/DDBJ databases">
        <title>Alteriqipengyuania abyssalis NZ-12B nov, sp.nov isolated from deep sea sponge in pacific ocean.</title>
        <authorList>
            <person name="Tareen S."/>
            <person name="Wink J."/>
        </authorList>
    </citation>
    <scope>NUCLEOTIDE SEQUENCE [LARGE SCALE GENOMIC DNA]</scope>
    <source>
        <strain evidence="2 3">NZ-12B</strain>
    </source>
</reference>
<name>A0ABS7P8Q4_9SPHN</name>
<dbReference type="Proteomes" id="UP000759298">
    <property type="component" value="Unassembled WGS sequence"/>
</dbReference>
<evidence type="ECO:0000313" key="2">
    <source>
        <dbReference type="EMBL" id="MBY8335444.1"/>
    </source>
</evidence>
<gene>
    <name evidence="2" type="ORF">KYN89_00125</name>
</gene>
<dbReference type="EMBL" id="JAHWXP010000001">
    <property type="protein sequence ID" value="MBY8335444.1"/>
    <property type="molecule type" value="Genomic_DNA"/>
</dbReference>
<keyword evidence="1" id="KW-0812">Transmembrane</keyword>
<evidence type="ECO:0000313" key="3">
    <source>
        <dbReference type="Proteomes" id="UP000759298"/>
    </source>
</evidence>
<sequence length="174" mass="19941">MDFGFGALIDKFEEYFGKRWTAALLACIGLFVVSVTLRGVYTGIVEPVFSLFVSDDRLDQPGYIIILNVASFLVVVLAVLAGRYIGQKYWNMDRYMALHRLQRMKGARLVRKTDKLTYEAKKDLASARALLEDGQAIRDEVLALLREFIATYRKTSKKVDEKCHKRKRRGLTHC</sequence>
<keyword evidence="1" id="KW-1133">Transmembrane helix</keyword>
<evidence type="ECO:0000256" key="1">
    <source>
        <dbReference type="SAM" id="Phobius"/>
    </source>
</evidence>
<comment type="caution">
    <text evidence="2">The sequence shown here is derived from an EMBL/GenBank/DDBJ whole genome shotgun (WGS) entry which is preliminary data.</text>
</comment>
<protein>
    <submittedName>
        <fullName evidence="2">Uncharacterized protein</fullName>
    </submittedName>
</protein>
<organism evidence="2 3">
    <name type="scientific">Alteriqipengyuania abyssalis</name>
    <dbReference type="NCBI Taxonomy" id="2860200"/>
    <lineage>
        <taxon>Bacteria</taxon>
        <taxon>Pseudomonadati</taxon>
        <taxon>Pseudomonadota</taxon>
        <taxon>Alphaproteobacteria</taxon>
        <taxon>Sphingomonadales</taxon>
        <taxon>Erythrobacteraceae</taxon>
        <taxon>Alteriqipengyuania</taxon>
    </lineage>
</organism>
<proteinExistence type="predicted"/>